<name>M4BIX7_HYAAE</name>
<protein>
    <submittedName>
        <fullName evidence="1">Uncharacterized protein</fullName>
    </submittedName>
</protein>
<evidence type="ECO:0000313" key="1">
    <source>
        <dbReference type="EnsemblProtists" id="HpaP806354"/>
    </source>
</evidence>
<organism evidence="1 2">
    <name type="scientific">Hyaloperonospora arabidopsidis (strain Emoy2)</name>
    <name type="common">Downy mildew agent</name>
    <name type="synonym">Peronospora arabidopsidis</name>
    <dbReference type="NCBI Taxonomy" id="559515"/>
    <lineage>
        <taxon>Eukaryota</taxon>
        <taxon>Sar</taxon>
        <taxon>Stramenopiles</taxon>
        <taxon>Oomycota</taxon>
        <taxon>Peronosporomycetes</taxon>
        <taxon>Peronosporales</taxon>
        <taxon>Peronosporaceae</taxon>
        <taxon>Hyaloperonospora</taxon>
    </lineage>
</organism>
<keyword evidence="2" id="KW-1185">Reference proteome</keyword>
<proteinExistence type="predicted"/>
<dbReference type="HOGENOM" id="CLU_1573644_0_0_1"/>
<dbReference type="AlphaFoldDB" id="M4BIX7"/>
<dbReference type="EnsemblProtists" id="HpaT806354">
    <property type="protein sequence ID" value="HpaP806354"/>
    <property type="gene ID" value="HpaG806354"/>
</dbReference>
<reference evidence="2" key="1">
    <citation type="journal article" date="2010" name="Science">
        <title>Signatures of adaptation to obligate biotrophy in the Hyaloperonospora arabidopsidis genome.</title>
        <authorList>
            <person name="Baxter L."/>
            <person name="Tripathy S."/>
            <person name="Ishaque N."/>
            <person name="Boot N."/>
            <person name="Cabral A."/>
            <person name="Kemen E."/>
            <person name="Thines M."/>
            <person name="Ah-Fong A."/>
            <person name="Anderson R."/>
            <person name="Badejoko W."/>
            <person name="Bittner-Eddy P."/>
            <person name="Boore J.L."/>
            <person name="Chibucos M.C."/>
            <person name="Coates M."/>
            <person name="Dehal P."/>
            <person name="Delehaunty K."/>
            <person name="Dong S."/>
            <person name="Downton P."/>
            <person name="Dumas B."/>
            <person name="Fabro G."/>
            <person name="Fronick C."/>
            <person name="Fuerstenberg S.I."/>
            <person name="Fulton L."/>
            <person name="Gaulin E."/>
            <person name="Govers F."/>
            <person name="Hughes L."/>
            <person name="Humphray S."/>
            <person name="Jiang R.H."/>
            <person name="Judelson H."/>
            <person name="Kamoun S."/>
            <person name="Kyung K."/>
            <person name="Meijer H."/>
            <person name="Minx P."/>
            <person name="Morris P."/>
            <person name="Nelson J."/>
            <person name="Phuntumart V."/>
            <person name="Qutob D."/>
            <person name="Rehmany A."/>
            <person name="Rougon-Cardoso A."/>
            <person name="Ryden P."/>
            <person name="Torto-Alalibo T."/>
            <person name="Studholme D."/>
            <person name="Wang Y."/>
            <person name="Win J."/>
            <person name="Wood J."/>
            <person name="Clifton S.W."/>
            <person name="Rogers J."/>
            <person name="Van den Ackerveken G."/>
            <person name="Jones J.D."/>
            <person name="McDowell J.M."/>
            <person name="Beynon J."/>
            <person name="Tyler B.M."/>
        </authorList>
    </citation>
    <scope>NUCLEOTIDE SEQUENCE [LARGE SCALE GENOMIC DNA]</scope>
    <source>
        <strain evidence="2">Emoy2</strain>
    </source>
</reference>
<accession>M4BIX7</accession>
<dbReference type="Proteomes" id="UP000011713">
    <property type="component" value="Unassembled WGS sequence"/>
</dbReference>
<evidence type="ECO:0000313" key="2">
    <source>
        <dbReference type="Proteomes" id="UP000011713"/>
    </source>
</evidence>
<reference evidence="1" key="2">
    <citation type="submission" date="2015-06" db="UniProtKB">
        <authorList>
            <consortium name="EnsemblProtists"/>
        </authorList>
    </citation>
    <scope>IDENTIFICATION</scope>
    <source>
        <strain evidence="1">Emoy2</strain>
    </source>
</reference>
<dbReference type="InParanoid" id="M4BIX7"/>
<dbReference type="EMBL" id="JH598306">
    <property type="status" value="NOT_ANNOTATED_CDS"/>
    <property type="molecule type" value="Genomic_DNA"/>
</dbReference>
<sequence length="170" mass="19724">MAQRQVDEISSVPASESLTSRRLADWWDTWKIRLRQILLATTKQERQGLTKGYRQRLHHLYVRLGAALLEARSSDDSPVSAQRGCDHPGPVEIRRNFVKKSRSVVVYGRGPRRSERWCITLTFRARHHDAFTPGWRLIFRTTLSCVWVAKLSSGRIGHRNLMMKWQMAGN</sequence>
<dbReference type="VEuPathDB" id="FungiDB:HpaG806354"/>